<sequence length="498" mass="55524">MFRQSEERTYKLSAVDDFALRPKKKETANEPARPKLFNDQRQFYRGESHPSHSSRPTPTSTKPQSISFNGNARPGSSLVIDLTKDDHSRPPLTRPKPQLPPQNHAPDGITIVNQKVQRSADENPAMPLERKGFVAVNDRQLCDDPPLSQPGGISQARHGPSVEQARDSQTPKLPRDVILNTPTMQPTPKPTKETFPEAPTNRQKPNGAALSNGSESVHMNFSDTSIHQRDLPAIRGHQASNEIRQTPPSEKHSGPTNPDSGASNTQHTMAKKPPKSTVQAKSILNAPVTPQLETTVIAPPQRTVTPQGPLSALLGGREWKKMSPEERRLFWVSQHNTEKFDSQIYSEHNRPFRPGDALFGVTDDAFAPRPNQPAKHFDYIDPRIHYANQPSQEHYQQQQKQISARGNRKTHFGQAIKRAAQKKRASLKPDQTRKQAILPRRVQENPKWLAALGVLEKLEAQKRDKDRAKLGQGKANDKAKATTTATIDVDCDVVMESS</sequence>
<dbReference type="Proteomes" id="UP001143856">
    <property type="component" value="Unassembled WGS sequence"/>
</dbReference>
<proteinExistence type="predicted"/>
<evidence type="ECO:0000313" key="1">
    <source>
        <dbReference type="EMBL" id="KAJ2972545.1"/>
    </source>
</evidence>
<protein>
    <submittedName>
        <fullName evidence="1">Uncharacterized protein</fullName>
    </submittedName>
</protein>
<accession>A0ACC1MZT9</accession>
<gene>
    <name evidence="1" type="ORF">NUW58_g9163</name>
</gene>
<comment type="caution">
    <text evidence="1">The sequence shown here is derived from an EMBL/GenBank/DDBJ whole genome shotgun (WGS) entry which is preliminary data.</text>
</comment>
<dbReference type="EMBL" id="JAPDGR010003140">
    <property type="protein sequence ID" value="KAJ2972545.1"/>
    <property type="molecule type" value="Genomic_DNA"/>
</dbReference>
<keyword evidence="2" id="KW-1185">Reference proteome</keyword>
<reference evidence="1" key="1">
    <citation type="submission" date="2022-10" db="EMBL/GenBank/DDBJ databases">
        <title>Genome Sequence of Xylaria curta.</title>
        <authorList>
            <person name="Buettner E."/>
        </authorList>
    </citation>
    <scope>NUCLEOTIDE SEQUENCE</scope>
    <source>
        <strain evidence="1">Babe10</strain>
    </source>
</reference>
<organism evidence="1 2">
    <name type="scientific">Xylaria curta</name>
    <dbReference type="NCBI Taxonomy" id="42375"/>
    <lineage>
        <taxon>Eukaryota</taxon>
        <taxon>Fungi</taxon>
        <taxon>Dikarya</taxon>
        <taxon>Ascomycota</taxon>
        <taxon>Pezizomycotina</taxon>
        <taxon>Sordariomycetes</taxon>
        <taxon>Xylariomycetidae</taxon>
        <taxon>Xylariales</taxon>
        <taxon>Xylariaceae</taxon>
        <taxon>Xylaria</taxon>
    </lineage>
</organism>
<evidence type="ECO:0000313" key="2">
    <source>
        <dbReference type="Proteomes" id="UP001143856"/>
    </source>
</evidence>
<name>A0ACC1MZT9_9PEZI</name>